<evidence type="ECO:0000313" key="4">
    <source>
        <dbReference type="Proteomes" id="UP001470230"/>
    </source>
</evidence>
<evidence type="ECO:0000256" key="1">
    <source>
        <dbReference type="SAM" id="MobiDB-lite"/>
    </source>
</evidence>
<accession>A0ABR2HDD1</accession>
<gene>
    <name evidence="3" type="ORF">M9Y10_024564</name>
</gene>
<keyword evidence="2" id="KW-0472">Membrane</keyword>
<feature type="transmembrane region" description="Helical" evidence="2">
    <location>
        <begin position="149"/>
        <end position="169"/>
    </location>
</feature>
<evidence type="ECO:0000256" key="2">
    <source>
        <dbReference type="SAM" id="Phobius"/>
    </source>
</evidence>
<proteinExistence type="predicted"/>
<reference evidence="3 4" key="1">
    <citation type="submission" date="2024-04" db="EMBL/GenBank/DDBJ databases">
        <title>Tritrichomonas musculus Genome.</title>
        <authorList>
            <person name="Alves-Ferreira E."/>
            <person name="Grigg M."/>
            <person name="Lorenzi H."/>
            <person name="Galac M."/>
        </authorList>
    </citation>
    <scope>NUCLEOTIDE SEQUENCE [LARGE SCALE GENOMIC DNA]</scope>
    <source>
        <strain evidence="3 4">EAF2021</strain>
    </source>
</reference>
<organism evidence="3 4">
    <name type="scientific">Tritrichomonas musculus</name>
    <dbReference type="NCBI Taxonomy" id="1915356"/>
    <lineage>
        <taxon>Eukaryota</taxon>
        <taxon>Metamonada</taxon>
        <taxon>Parabasalia</taxon>
        <taxon>Tritrichomonadida</taxon>
        <taxon>Tritrichomonadidae</taxon>
        <taxon>Tritrichomonas</taxon>
    </lineage>
</organism>
<dbReference type="EMBL" id="JAPFFF010000033">
    <property type="protein sequence ID" value="KAK8844350.1"/>
    <property type="molecule type" value="Genomic_DNA"/>
</dbReference>
<protein>
    <submittedName>
        <fullName evidence="3">Uncharacterized protein</fullName>
    </submittedName>
</protein>
<feature type="compositionally biased region" description="Basic and acidic residues" evidence="1">
    <location>
        <begin position="47"/>
        <end position="57"/>
    </location>
</feature>
<keyword evidence="2" id="KW-1133">Transmembrane helix</keyword>
<sequence>MSFQSRLEMFNNLGPMGAPLQIQAEKNLPTSFKVKSDSHKSTSTSVHFEKTESEMIHRKPRRATVRRPTKVDEILKPKSIEMEAIQIKPNARTIKRSMTAGSIQPPMDLPNSTVLKSIPELTPKIEIKSFDSILENQKDELKLGKKSPFISNTTSVILVLIFIVFTKLFL</sequence>
<evidence type="ECO:0000313" key="3">
    <source>
        <dbReference type="EMBL" id="KAK8844350.1"/>
    </source>
</evidence>
<feature type="compositionally biased region" description="Basic residues" evidence="1">
    <location>
        <begin position="58"/>
        <end position="67"/>
    </location>
</feature>
<comment type="caution">
    <text evidence="3">The sequence shown here is derived from an EMBL/GenBank/DDBJ whole genome shotgun (WGS) entry which is preliminary data.</text>
</comment>
<dbReference type="Proteomes" id="UP001470230">
    <property type="component" value="Unassembled WGS sequence"/>
</dbReference>
<keyword evidence="2" id="KW-0812">Transmembrane</keyword>
<feature type="region of interest" description="Disordered" evidence="1">
    <location>
        <begin position="32"/>
        <end position="67"/>
    </location>
</feature>
<name>A0ABR2HDD1_9EUKA</name>
<keyword evidence="4" id="KW-1185">Reference proteome</keyword>